<accession>A0A068X2E3</accession>
<dbReference type="EMBL" id="LK028648">
    <property type="protein sequence ID" value="CDS24932.1"/>
    <property type="molecule type" value="Genomic_DNA"/>
</dbReference>
<evidence type="ECO:0000313" key="2">
    <source>
        <dbReference type="Proteomes" id="UP000492820"/>
    </source>
</evidence>
<organism evidence="1">
    <name type="scientific">Echinococcus granulosus</name>
    <name type="common">Hydatid tapeworm</name>
    <dbReference type="NCBI Taxonomy" id="6210"/>
    <lineage>
        <taxon>Eukaryota</taxon>
        <taxon>Metazoa</taxon>
        <taxon>Spiralia</taxon>
        <taxon>Lophotrochozoa</taxon>
        <taxon>Platyhelminthes</taxon>
        <taxon>Cestoda</taxon>
        <taxon>Eucestoda</taxon>
        <taxon>Cyclophyllidea</taxon>
        <taxon>Taeniidae</taxon>
        <taxon>Echinococcus</taxon>
        <taxon>Echinococcus granulosus group</taxon>
    </lineage>
</organism>
<dbReference type="AlphaFoldDB" id="A0A068X2E3"/>
<reference evidence="1" key="2">
    <citation type="submission" date="2014-06" db="EMBL/GenBank/DDBJ databases">
        <authorList>
            <person name="Aslett M."/>
        </authorList>
    </citation>
    <scope>NUCLEOTIDE SEQUENCE</scope>
</reference>
<reference evidence="1 2" key="1">
    <citation type="journal article" date="2013" name="Nature">
        <title>The genomes of four tapeworm species reveal adaptations to parasitism.</title>
        <authorList>
            <person name="Tsai I.J."/>
            <person name="Zarowiecki M."/>
            <person name="Holroyd N."/>
            <person name="Garciarrubio A."/>
            <person name="Sanchez-Flores A."/>
            <person name="Brooks K.L."/>
            <person name="Tracey A."/>
            <person name="Bobes R.J."/>
            <person name="Fragoso G."/>
            <person name="Sciutto E."/>
            <person name="Aslett M."/>
            <person name="Beasley H."/>
            <person name="Bennett H.M."/>
            <person name="Cai J."/>
            <person name="Camicia F."/>
            <person name="Clark R."/>
            <person name="Cucher M."/>
            <person name="De Silva N."/>
            <person name="Day T.A."/>
            <person name="Deplazes P."/>
            <person name="Estrada K."/>
            <person name="Fernandez C."/>
            <person name="Holland P.W."/>
            <person name="Hou J."/>
            <person name="Hu S."/>
            <person name="Huckvale T."/>
            <person name="Hung S.S."/>
            <person name="Kamenetzky L."/>
            <person name="Keane J.A."/>
            <person name="Kiss F."/>
            <person name="Koziol U."/>
            <person name="Lambert O."/>
            <person name="Liu K."/>
            <person name="Luo X."/>
            <person name="Luo Y."/>
            <person name="Macchiaroli N."/>
            <person name="Nichol S."/>
            <person name="Paps J."/>
            <person name="Parkinson J."/>
            <person name="Pouchkina-Stantcheva N."/>
            <person name="Riddiford N."/>
            <person name="Rosenzvit M."/>
            <person name="Salinas G."/>
            <person name="Wasmuth J.D."/>
            <person name="Zamanian M."/>
            <person name="Zheng Y."/>
            <person name="Cai X."/>
            <person name="Soberon X."/>
            <person name="Olson P.D."/>
            <person name="Laclette J.P."/>
            <person name="Brehm K."/>
            <person name="Berriman M."/>
            <person name="Garciarrubio A."/>
            <person name="Bobes R.J."/>
            <person name="Fragoso G."/>
            <person name="Sanchez-Flores A."/>
            <person name="Estrada K."/>
            <person name="Cevallos M.A."/>
            <person name="Morett E."/>
            <person name="Gonzalez V."/>
            <person name="Portillo T."/>
            <person name="Ochoa-Leyva A."/>
            <person name="Jose M.V."/>
            <person name="Sciutto E."/>
            <person name="Landa A."/>
            <person name="Jimenez L."/>
            <person name="Valdes V."/>
            <person name="Carrero J.C."/>
            <person name="Larralde C."/>
            <person name="Morales-Montor J."/>
            <person name="Limon-Lason J."/>
            <person name="Soberon X."/>
            <person name="Laclette J.P."/>
        </authorList>
    </citation>
    <scope>NUCLEOTIDE SEQUENCE [LARGE SCALE GENOMIC DNA]</scope>
</reference>
<protein>
    <submittedName>
        <fullName evidence="3">Secreted protein</fullName>
    </submittedName>
</protein>
<reference evidence="3" key="3">
    <citation type="submission" date="2020-10" db="UniProtKB">
        <authorList>
            <consortium name="WormBaseParasite"/>
        </authorList>
    </citation>
    <scope>IDENTIFICATION</scope>
</reference>
<proteinExistence type="predicted"/>
<evidence type="ECO:0000313" key="1">
    <source>
        <dbReference type="EMBL" id="CDS24932.1"/>
    </source>
</evidence>
<sequence>MQWFQFLLVDHVCMDLLHSRSFCFKLNFQSLHSKMPLFKKLSAKIRQWSCLINPAVHLPLCVQSTVTTSPSFSDLQPKVLYALVLLCEIVTANILRPDCTSFSKSLK</sequence>
<dbReference type="WBParaSite" id="EgrG_002000800">
    <property type="protein sequence ID" value="EgrG_002000800"/>
    <property type="gene ID" value="EgrG_002000800"/>
</dbReference>
<gene>
    <name evidence="1" type="ORF">EgrG_002000800</name>
</gene>
<dbReference type="Proteomes" id="UP000492820">
    <property type="component" value="Unassembled WGS sequence"/>
</dbReference>
<name>A0A068X2E3_ECHGR</name>
<evidence type="ECO:0000313" key="3">
    <source>
        <dbReference type="WBParaSite" id="EgrG_002000800"/>
    </source>
</evidence>